<evidence type="ECO:0000256" key="5">
    <source>
        <dbReference type="ARBA" id="ARBA00023098"/>
    </source>
</evidence>
<keyword evidence="3 8" id="KW-1133">Transmembrane helix</keyword>
<evidence type="ECO:0000256" key="2">
    <source>
        <dbReference type="ARBA" id="ARBA00022692"/>
    </source>
</evidence>
<dbReference type="Pfam" id="PF04116">
    <property type="entry name" value="FA_hydroxylase"/>
    <property type="match status" value="1"/>
</dbReference>
<dbReference type="RefSeq" id="WP_091957648.1">
    <property type="nucleotide sequence ID" value="NZ_FOLH01000001.1"/>
</dbReference>
<accession>A0A1I1DVN9</accession>
<evidence type="ECO:0000256" key="6">
    <source>
        <dbReference type="ARBA" id="ARBA00023136"/>
    </source>
</evidence>
<dbReference type="AlphaFoldDB" id="A0A1I1DVN9"/>
<evidence type="ECO:0000256" key="7">
    <source>
        <dbReference type="SAM" id="MobiDB-lite"/>
    </source>
</evidence>
<evidence type="ECO:0000256" key="4">
    <source>
        <dbReference type="ARBA" id="ARBA00023002"/>
    </source>
</evidence>
<dbReference type="PANTHER" id="PTHR21624:SF1">
    <property type="entry name" value="ALKYLGLYCEROL MONOOXYGENASE"/>
    <property type="match status" value="1"/>
</dbReference>
<dbReference type="GO" id="GO:0012505">
    <property type="term" value="C:endomembrane system"/>
    <property type="evidence" value="ECO:0007669"/>
    <property type="project" value="UniProtKB-SubCell"/>
</dbReference>
<feature type="transmembrane region" description="Helical" evidence="8">
    <location>
        <begin position="81"/>
        <end position="100"/>
    </location>
</feature>
<dbReference type="GO" id="GO:0050479">
    <property type="term" value="F:glyceryl-ether monooxygenase activity"/>
    <property type="evidence" value="ECO:0007669"/>
    <property type="project" value="TreeGrafter"/>
</dbReference>
<dbReference type="PANTHER" id="PTHR21624">
    <property type="entry name" value="STEROL DESATURASE-RELATED PROTEIN"/>
    <property type="match status" value="1"/>
</dbReference>
<gene>
    <name evidence="10" type="ORF">SAMN05660443_0104</name>
</gene>
<protein>
    <submittedName>
        <fullName evidence="10">Sterol desaturase/sphingolipid hydroxylase, fatty acid hydroxylase superfamily</fullName>
    </submittedName>
</protein>
<keyword evidence="11" id="KW-1185">Reference proteome</keyword>
<feature type="domain" description="Fatty acid hydroxylase" evidence="9">
    <location>
        <begin position="87"/>
        <end position="224"/>
    </location>
</feature>
<reference evidence="10 11" key="1">
    <citation type="submission" date="2016-10" db="EMBL/GenBank/DDBJ databases">
        <authorList>
            <person name="de Groot N.N."/>
        </authorList>
    </citation>
    <scope>NUCLEOTIDE SEQUENCE [LARGE SCALE GENOMIC DNA]</scope>
    <source>
        <strain evidence="10 11">DSM 18438</strain>
    </source>
</reference>
<feature type="transmembrane region" description="Helical" evidence="8">
    <location>
        <begin position="46"/>
        <end position="69"/>
    </location>
</feature>
<feature type="transmembrane region" description="Helical" evidence="8">
    <location>
        <begin position="141"/>
        <end position="165"/>
    </location>
</feature>
<comment type="subcellular location">
    <subcellularLocation>
        <location evidence="1">Endomembrane system</location>
        <topology evidence="1">Multi-pass membrane protein</topology>
    </subcellularLocation>
</comment>
<dbReference type="EMBL" id="FOLH01000001">
    <property type="protein sequence ID" value="SFB78466.1"/>
    <property type="molecule type" value="Genomic_DNA"/>
</dbReference>
<feature type="region of interest" description="Disordered" evidence="7">
    <location>
        <begin position="263"/>
        <end position="283"/>
    </location>
</feature>
<evidence type="ECO:0000313" key="11">
    <source>
        <dbReference type="Proteomes" id="UP000199058"/>
    </source>
</evidence>
<dbReference type="InterPro" id="IPR051689">
    <property type="entry name" value="Sterol_desaturase/TMEM195"/>
</dbReference>
<sequence length="283" mass="32233">MDGEATFRLGIFLLVLLLVASLEFWQPKRQWRESRKKRWGINLGLIALNVVIQRATLGAAAVLMAVHVQAEGWGLLNLVELPWWLAFLIGLLLLDLAIYLQHVLAHALPFFWRLHQVHHADLDLDVTSGLRFHPLEILLSLIYKVAVVAALGLHPLTVLVFEALLNAASMFSHANIRLKPRLERVIRWFVITPDMHRIHHSIHPRETNSNYGFFLSIWDRLLGTYTQDPKDGHLKMTLGLDYQQMQEKLGLKDLLLMPFKPLPKADSETQQSSSQGSNSQGSQ</sequence>
<evidence type="ECO:0000259" key="9">
    <source>
        <dbReference type="Pfam" id="PF04116"/>
    </source>
</evidence>
<keyword evidence="6 8" id="KW-0472">Membrane</keyword>
<proteinExistence type="predicted"/>
<keyword evidence="2 8" id="KW-0812">Transmembrane</keyword>
<name>A0A1I1DVN9_9GAMM</name>
<evidence type="ECO:0000256" key="8">
    <source>
        <dbReference type="SAM" id="Phobius"/>
    </source>
</evidence>
<evidence type="ECO:0000256" key="1">
    <source>
        <dbReference type="ARBA" id="ARBA00004127"/>
    </source>
</evidence>
<dbReference type="GO" id="GO:0006643">
    <property type="term" value="P:membrane lipid metabolic process"/>
    <property type="evidence" value="ECO:0007669"/>
    <property type="project" value="TreeGrafter"/>
</dbReference>
<organism evidence="10 11">
    <name type="scientific">Marinospirillum celere</name>
    <dbReference type="NCBI Taxonomy" id="1122252"/>
    <lineage>
        <taxon>Bacteria</taxon>
        <taxon>Pseudomonadati</taxon>
        <taxon>Pseudomonadota</taxon>
        <taxon>Gammaproteobacteria</taxon>
        <taxon>Oceanospirillales</taxon>
        <taxon>Oceanospirillaceae</taxon>
        <taxon>Marinospirillum</taxon>
    </lineage>
</organism>
<feature type="compositionally biased region" description="Low complexity" evidence="7">
    <location>
        <begin position="270"/>
        <end position="283"/>
    </location>
</feature>
<evidence type="ECO:0000256" key="3">
    <source>
        <dbReference type="ARBA" id="ARBA00022989"/>
    </source>
</evidence>
<dbReference type="Proteomes" id="UP000199058">
    <property type="component" value="Unassembled WGS sequence"/>
</dbReference>
<feature type="transmembrane region" description="Helical" evidence="8">
    <location>
        <begin position="6"/>
        <end position="25"/>
    </location>
</feature>
<dbReference type="STRING" id="1122252.SAMN05660443_0104"/>
<evidence type="ECO:0000313" key="10">
    <source>
        <dbReference type="EMBL" id="SFB78466.1"/>
    </source>
</evidence>
<keyword evidence="5" id="KW-0443">Lipid metabolism</keyword>
<dbReference type="GO" id="GO:0005506">
    <property type="term" value="F:iron ion binding"/>
    <property type="evidence" value="ECO:0007669"/>
    <property type="project" value="InterPro"/>
</dbReference>
<dbReference type="GO" id="GO:0016020">
    <property type="term" value="C:membrane"/>
    <property type="evidence" value="ECO:0007669"/>
    <property type="project" value="GOC"/>
</dbReference>
<keyword evidence="4" id="KW-0560">Oxidoreductase</keyword>
<dbReference type="GO" id="GO:0008610">
    <property type="term" value="P:lipid biosynthetic process"/>
    <property type="evidence" value="ECO:0007669"/>
    <property type="project" value="InterPro"/>
</dbReference>
<dbReference type="OrthoDB" id="9770329at2"/>
<dbReference type="InterPro" id="IPR006694">
    <property type="entry name" value="Fatty_acid_hydroxylase"/>
</dbReference>